<evidence type="ECO:0000313" key="2">
    <source>
        <dbReference type="EMBL" id="KAL3846442.1"/>
    </source>
</evidence>
<dbReference type="Proteomes" id="UP001634394">
    <property type="component" value="Unassembled WGS sequence"/>
</dbReference>
<gene>
    <name evidence="1" type="ORF">ACJMK2_017401</name>
    <name evidence="2" type="ORF">ACJMK2_017432</name>
</gene>
<accession>A0ABD3UBR2</accession>
<organism evidence="1 3">
    <name type="scientific">Sinanodonta woodiana</name>
    <name type="common">Chinese pond mussel</name>
    <name type="synonym">Anodonta woodiana</name>
    <dbReference type="NCBI Taxonomy" id="1069815"/>
    <lineage>
        <taxon>Eukaryota</taxon>
        <taxon>Metazoa</taxon>
        <taxon>Spiralia</taxon>
        <taxon>Lophotrochozoa</taxon>
        <taxon>Mollusca</taxon>
        <taxon>Bivalvia</taxon>
        <taxon>Autobranchia</taxon>
        <taxon>Heteroconchia</taxon>
        <taxon>Palaeoheterodonta</taxon>
        <taxon>Unionida</taxon>
        <taxon>Unionoidea</taxon>
        <taxon>Unionidae</taxon>
        <taxon>Unioninae</taxon>
        <taxon>Sinanodonta</taxon>
    </lineage>
</organism>
<protein>
    <submittedName>
        <fullName evidence="1">Uncharacterized protein</fullName>
    </submittedName>
</protein>
<proteinExistence type="predicted"/>
<comment type="caution">
    <text evidence="1">The sequence shown here is derived from an EMBL/GenBank/DDBJ whole genome shotgun (WGS) entry which is preliminary data.</text>
</comment>
<name>A0ABD3UBR2_SINWO</name>
<evidence type="ECO:0000313" key="3">
    <source>
        <dbReference type="Proteomes" id="UP001634394"/>
    </source>
</evidence>
<sequence>MNDPGNSRSKRSTHNSTYRKLTMYLKSSGKVEISWDWSELFSAITVYVLIRSDCEDSVWDGMRYPEDFGNGVSLHFNSSCTPYVCYCPRGTPS</sequence>
<dbReference type="EMBL" id="JBJQND010000016">
    <property type="protein sequence ID" value="KAL3846442.1"/>
    <property type="molecule type" value="Genomic_DNA"/>
</dbReference>
<dbReference type="AlphaFoldDB" id="A0ABD3UBR2"/>
<dbReference type="EMBL" id="JBJQND010000016">
    <property type="protein sequence ID" value="KAL3846405.1"/>
    <property type="molecule type" value="Genomic_DNA"/>
</dbReference>
<reference evidence="1 3" key="1">
    <citation type="submission" date="2024-11" db="EMBL/GenBank/DDBJ databases">
        <title>Chromosome-level genome assembly of the freshwater bivalve Anodonta woodiana.</title>
        <authorList>
            <person name="Chen X."/>
        </authorList>
    </citation>
    <scope>NUCLEOTIDE SEQUENCE [LARGE SCALE GENOMIC DNA]</scope>
    <source>
        <strain evidence="1">MN2024</strain>
        <tissue evidence="1">Gills</tissue>
    </source>
</reference>
<evidence type="ECO:0000313" key="1">
    <source>
        <dbReference type="EMBL" id="KAL3846405.1"/>
    </source>
</evidence>
<keyword evidence="3" id="KW-1185">Reference proteome</keyword>